<dbReference type="AlphaFoldDB" id="A0A010SBK4"/>
<keyword evidence="3" id="KW-0812">Transmembrane</keyword>
<feature type="coiled-coil region" evidence="1">
    <location>
        <begin position="164"/>
        <end position="191"/>
    </location>
</feature>
<protein>
    <submittedName>
        <fullName evidence="4">Uncharacterized protein</fullName>
    </submittedName>
</protein>
<evidence type="ECO:0000313" key="4">
    <source>
        <dbReference type="EMBL" id="EXF82133.1"/>
    </source>
</evidence>
<name>A0A010SBK4_9PEZI</name>
<dbReference type="Proteomes" id="UP000020467">
    <property type="component" value="Unassembled WGS sequence"/>
</dbReference>
<evidence type="ECO:0000256" key="2">
    <source>
        <dbReference type="SAM" id="MobiDB-lite"/>
    </source>
</evidence>
<feature type="coiled-coil region" evidence="1">
    <location>
        <begin position="523"/>
        <end position="613"/>
    </location>
</feature>
<keyword evidence="3" id="KW-1133">Transmembrane helix</keyword>
<dbReference type="OrthoDB" id="4846072at2759"/>
<keyword evidence="5" id="KW-1185">Reference proteome</keyword>
<accession>A0A010SBK4</accession>
<keyword evidence="1" id="KW-0175">Coiled coil</keyword>
<dbReference type="HOGENOM" id="CLU_357521_0_0_1"/>
<feature type="coiled-coil region" evidence="1">
    <location>
        <begin position="640"/>
        <end position="667"/>
    </location>
</feature>
<reference evidence="4 5" key="1">
    <citation type="submission" date="2014-02" db="EMBL/GenBank/DDBJ databases">
        <title>The genome sequence of Colletotrichum fioriniae PJ7.</title>
        <authorList>
            <person name="Baroncelli R."/>
            <person name="Thon M.R."/>
        </authorList>
    </citation>
    <scope>NUCLEOTIDE SEQUENCE [LARGE SCALE GENOMIC DNA]</scope>
    <source>
        <strain evidence="4 5">PJ7</strain>
    </source>
</reference>
<keyword evidence="3" id="KW-0472">Membrane</keyword>
<proteinExistence type="predicted"/>
<sequence>MIDPFSVAFAFTGILVILMALSYFGSLVYQLFRENGLFDPRSIGCLVFVIFILASIHPLTADHALSVFFSVGAVILEAIWGLKTAVMSLCNFFRRASTTRQPASDTDLQQVDLRHTPEQTTEQSIPTPAQEDVDRCFRQREVCDKAEERLTKTLRQTNSYASEISEMDAKIIELQHAINKQQSRAQRAEHNFRGASARLLAHETDGATIARLEAELEYQKAQAHDADVCREASNSQAKYLQKKIDTQKEKFQEYARRKEDQIGVLRTDIKAIQRKRDSPPQVELLATGTQTEAVETTSEAAQKYLEEQLAMTQAKLSVNQTLATSATFERFISKTQMEDLKADSQNTEHNLLTIIVELRKELTKVQLQATTATHWQVTQQDIEASTSSNILALQTELANVKAESKATIESKDAQIQEAAGFKAEAERVVADLRNEAEQLRHENDTFKQQVEQMAILSPQIAVLQRETEQIRNQRDTLQKQVEQLMSQTTQIAPLQQERDVAIQKAQLVEQQAVEILQAKAVQITKLEIDLRTVRKEKNQAEEEIEGYIQELEDEQEKLREALEAEKASIHTISDLKVAKDDFYAETERLNVEVQRLLNENTNLTARMKKFASEELLKANMAKKNKTQELNNKDGILGFMKKTHEDELEKKEAELAKKEEKIAKLESQHATTCAGNTKLRDKTKKGREDLTLLGSRVRDLEGQIQNPKPGPRLTALQTGTVSTVLQQIEDGSHLLSITTTPAKKPERAQSSTDAKSMRPMKPLPNRRRSEQAPKSEAGPSSVMEE</sequence>
<feature type="transmembrane region" description="Helical" evidence="3">
    <location>
        <begin position="67"/>
        <end position="93"/>
    </location>
</feature>
<dbReference type="STRING" id="1445577.A0A010SBK4"/>
<feature type="region of interest" description="Disordered" evidence="2">
    <location>
        <begin position="734"/>
        <end position="784"/>
    </location>
</feature>
<feature type="coiled-coil region" evidence="1">
    <location>
        <begin position="422"/>
        <end position="487"/>
    </location>
</feature>
<evidence type="ECO:0000256" key="3">
    <source>
        <dbReference type="SAM" id="Phobius"/>
    </source>
</evidence>
<dbReference type="KEGG" id="cfj:CFIO01_00647"/>
<evidence type="ECO:0000313" key="5">
    <source>
        <dbReference type="Proteomes" id="UP000020467"/>
    </source>
</evidence>
<comment type="caution">
    <text evidence="4">The sequence shown here is derived from an EMBL/GenBank/DDBJ whole genome shotgun (WGS) entry which is preliminary data.</text>
</comment>
<evidence type="ECO:0000256" key="1">
    <source>
        <dbReference type="SAM" id="Coils"/>
    </source>
</evidence>
<feature type="transmembrane region" description="Helical" evidence="3">
    <location>
        <begin position="6"/>
        <end position="31"/>
    </location>
</feature>
<dbReference type="EMBL" id="JARH01000341">
    <property type="protein sequence ID" value="EXF82133.1"/>
    <property type="molecule type" value="Genomic_DNA"/>
</dbReference>
<organism evidence="4 5">
    <name type="scientific">Colletotrichum fioriniae PJ7</name>
    <dbReference type="NCBI Taxonomy" id="1445577"/>
    <lineage>
        <taxon>Eukaryota</taxon>
        <taxon>Fungi</taxon>
        <taxon>Dikarya</taxon>
        <taxon>Ascomycota</taxon>
        <taxon>Pezizomycotina</taxon>
        <taxon>Sordariomycetes</taxon>
        <taxon>Hypocreomycetidae</taxon>
        <taxon>Glomerellales</taxon>
        <taxon>Glomerellaceae</taxon>
        <taxon>Colletotrichum</taxon>
        <taxon>Colletotrichum acutatum species complex</taxon>
    </lineage>
</organism>
<feature type="transmembrane region" description="Helical" evidence="3">
    <location>
        <begin position="43"/>
        <end position="61"/>
    </location>
</feature>
<gene>
    <name evidence="4" type="ORF">CFIO01_00647</name>
</gene>